<evidence type="ECO:0000259" key="3">
    <source>
        <dbReference type="PROSITE" id="PS51134"/>
    </source>
</evidence>
<evidence type="ECO:0000256" key="1">
    <source>
        <dbReference type="PROSITE-ProRule" id="PRU00469"/>
    </source>
</evidence>
<keyword evidence="1" id="KW-0479">Metal-binding</keyword>
<evidence type="ECO:0000256" key="2">
    <source>
        <dbReference type="SAM" id="MobiDB-lite"/>
    </source>
</evidence>
<gene>
    <name evidence="4" type="ORF">B9Q04_10425</name>
</gene>
<organism evidence="4 5">
    <name type="scientific">Candidatus Marsarchaeota G2 archaeon BE_D</name>
    <dbReference type="NCBI Taxonomy" id="1978158"/>
    <lineage>
        <taxon>Archaea</taxon>
        <taxon>Candidatus Marsarchaeota</taxon>
        <taxon>Candidatus Marsarchaeota group 2</taxon>
    </lineage>
</organism>
<feature type="region of interest" description="Disordered" evidence="2">
    <location>
        <begin position="54"/>
        <end position="74"/>
    </location>
</feature>
<comment type="caution">
    <text evidence="4">The sequence shown here is derived from an EMBL/GenBank/DDBJ whole genome shotgun (WGS) entry which is preliminary data.</text>
</comment>
<sequence length="74" mass="7711">MTRDEPTHSTSPRGSGADTGLSCPQCGSTSLAVNPSTGETVCEECGLVVEEGRAELGRSGTQHRRAGRGRMYTA</sequence>
<dbReference type="SUPFAM" id="SSF57783">
    <property type="entry name" value="Zinc beta-ribbon"/>
    <property type="match status" value="1"/>
</dbReference>
<evidence type="ECO:0000313" key="5">
    <source>
        <dbReference type="Proteomes" id="UP000242015"/>
    </source>
</evidence>
<accession>A0A2R6C9E8</accession>
<dbReference type="Gene3D" id="2.20.25.10">
    <property type="match status" value="1"/>
</dbReference>
<keyword evidence="1" id="KW-0863">Zinc-finger</keyword>
<protein>
    <recommendedName>
        <fullName evidence="3">TFIIB-type domain-containing protein</fullName>
    </recommendedName>
</protein>
<dbReference type="Pfam" id="PF08271">
    <property type="entry name" value="Zn_Ribbon_TF"/>
    <property type="match status" value="1"/>
</dbReference>
<reference evidence="4 5" key="1">
    <citation type="submission" date="2017-04" db="EMBL/GenBank/DDBJ databases">
        <title>Novel microbial lineages endemic to geothermal iron-oxide mats fill important gaps in the evolutionary history of Archaea.</title>
        <authorList>
            <person name="Jay Z.J."/>
            <person name="Beam J.P."/>
            <person name="Dlakic M."/>
            <person name="Rusch D.B."/>
            <person name="Kozubal M.A."/>
            <person name="Inskeep W.P."/>
        </authorList>
    </citation>
    <scope>NUCLEOTIDE SEQUENCE [LARGE SCALE GENOMIC DNA]</scope>
    <source>
        <strain evidence="4">BE_D</strain>
    </source>
</reference>
<dbReference type="EMBL" id="NEXF01000235">
    <property type="protein sequence ID" value="PSO07521.1"/>
    <property type="molecule type" value="Genomic_DNA"/>
</dbReference>
<dbReference type="AlphaFoldDB" id="A0A2R6C9E8"/>
<keyword evidence="1" id="KW-0862">Zinc</keyword>
<dbReference type="PROSITE" id="PS51134">
    <property type="entry name" value="ZF_TFIIB"/>
    <property type="match status" value="1"/>
</dbReference>
<feature type="region of interest" description="Disordered" evidence="2">
    <location>
        <begin position="1"/>
        <end position="22"/>
    </location>
</feature>
<evidence type="ECO:0000313" key="4">
    <source>
        <dbReference type="EMBL" id="PSO07521.1"/>
    </source>
</evidence>
<dbReference type="Proteomes" id="UP000242015">
    <property type="component" value="Unassembled WGS sequence"/>
</dbReference>
<dbReference type="InterPro" id="IPR013137">
    <property type="entry name" value="Znf_TFIIB"/>
</dbReference>
<proteinExistence type="predicted"/>
<feature type="domain" description="TFIIB-type" evidence="3">
    <location>
        <begin position="19"/>
        <end position="50"/>
    </location>
</feature>
<name>A0A2R6C9E8_9ARCH</name>
<dbReference type="GO" id="GO:0008270">
    <property type="term" value="F:zinc ion binding"/>
    <property type="evidence" value="ECO:0007669"/>
    <property type="project" value="UniProtKB-KW"/>
</dbReference>